<evidence type="ECO:0000256" key="1">
    <source>
        <dbReference type="PROSITE-ProRule" id="PRU00042"/>
    </source>
</evidence>
<sequence>MAESGDSASIKKPPTKKRSAPPQHNARENANVAAIYQPRQEGRPRLISGGASGAGASGSSAVAGGGLGIQFGGGAGTGITAQPPSDTRPRKRTKKVDPPEGIESVCSVCGKAFASWRSLFGHMRCHPERPWRGCFPPPVAGQQQRPRAGHAYAGDEAAFGGGIRQRERMDIDLNKPQEGDFGVPTSRTKKDVVGDGGGQEECPEMTYF</sequence>
<protein>
    <recommendedName>
        <fullName evidence="3">C2H2-type domain-containing protein</fullName>
    </recommendedName>
</protein>
<dbReference type="PANTHER" id="PTHR47591:SF13">
    <property type="entry name" value="OS02G0293900 PROTEIN"/>
    <property type="match status" value="1"/>
</dbReference>
<proteinExistence type="predicted"/>
<keyword evidence="5" id="KW-1185">Reference proteome</keyword>
<dbReference type="Pfam" id="PF13912">
    <property type="entry name" value="zf-C2H2_6"/>
    <property type="match status" value="1"/>
</dbReference>
<dbReference type="SMART" id="SM00355">
    <property type="entry name" value="ZnF_C2H2"/>
    <property type="match status" value="1"/>
</dbReference>
<dbReference type="GO" id="GO:0008270">
    <property type="term" value="F:zinc ion binding"/>
    <property type="evidence" value="ECO:0007669"/>
    <property type="project" value="UniProtKB-KW"/>
</dbReference>
<keyword evidence="1" id="KW-0479">Metal-binding</keyword>
<dbReference type="Proteomes" id="UP001187192">
    <property type="component" value="Unassembled WGS sequence"/>
</dbReference>
<evidence type="ECO:0000313" key="5">
    <source>
        <dbReference type="Proteomes" id="UP001187192"/>
    </source>
</evidence>
<evidence type="ECO:0000259" key="3">
    <source>
        <dbReference type="PROSITE" id="PS50157"/>
    </source>
</evidence>
<comment type="caution">
    <text evidence="4">The sequence shown here is derived from an EMBL/GenBank/DDBJ whole genome shotgun (WGS) entry which is preliminary data.</text>
</comment>
<gene>
    <name evidence="4" type="ORF">TIFTF001_003678</name>
</gene>
<dbReference type="InterPro" id="IPR013087">
    <property type="entry name" value="Znf_C2H2_type"/>
</dbReference>
<dbReference type="InterPro" id="IPR036236">
    <property type="entry name" value="Znf_C2H2_sf"/>
</dbReference>
<feature type="region of interest" description="Disordered" evidence="2">
    <location>
        <begin position="172"/>
        <end position="199"/>
    </location>
</feature>
<dbReference type="AlphaFoldDB" id="A0AA87ZST0"/>
<name>A0AA87ZST0_FICCA</name>
<dbReference type="PROSITE" id="PS00028">
    <property type="entry name" value="ZINC_FINGER_C2H2_1"/>
    <property type="match status" value="1"/>
</dbReference>
<feature type="region of interest" description="Disordered" evidence="2">
    <location>
        <begin position="1"/>
        <end position="101"/>
    </location>
</feature>
<evidence type="ECO:0000313" key="4">
    <source>
        <dbReference type="EMBL" id="GMN32458.1"/>
    </source>
</evidence>
<feature type="domain" description="C2H2-type" evidence="3">
    <location>
        <begin position="104"/>
        <end position="126"/>
    </location>
</feature>
<dbReference type="PROSITE" id="PS50157">
    <property type="entry name" value="ZINC_FINGER_C2H2_2"/>
    <property type="match status" value="1"/>
</dbReference>
<evidence type="ECO:0000256" key="2">
    <source>
        <dbReference type="SAM" id="MobiDB-lite"/>
    </source>
</evidence>
<dbReference type="EMBL" id="BTGU01000003">
    <property type="protein sequence ID" value="GMN32458.1"/>
    <property type="molecule type" value="Genomic_DNA"/>
</dbReference>
<organism evidence="4 5">
    <name type="scientific">Ficus carica</name>
    <name type="common">Common fig</name>
    <dbReference type="NCBI Taxonomy" id="3494"/>
    <lineage>
        <taxon>Eukaryota</taxon>
        <taxon>Viridiplantae</taxon>
        <taxon>Streptophyta</taxon>
        <taxon>Embryophyta</taxon>
        <taxon>Tracheophyta</taxon>
        <taxon>Spermatophyta</taxon>
        <taxon>Magnoliopsida</taxon>
        <taxon>eudicotyledons</taxon>
        <taxon>Gunneridae</taxon>
        <taxon>Pentapetalae</taxon>
        <taxon>rosids</taxon>
        <taxon>fabids</taxon>
        <taxon>Rosales</taxon>
        <taxon>Moraceae</taxon>
        <taxon>Ficeae</taxon>
        <taxon>Ficus</taxon>
    </lineage>
</organism>
<keyword evidence="1" id="KW-0863">Zinc-finger</keyword>
<keyword evidence="1" id="KW-0862">Zinc</keyword>
<reference evidence="4" key="1">
    <citation type="submission" date="2023-07" db="EMBL/GenBank/DDBJ databases">
        <title>draft genome sequence of fig (Ficus carica).</title>
        <authorList>
            <person name="Takahashi T."/>
            <person name="Nishimura K."/>
        </authorList>
    </citation>
    <scope>NUCLEOTIDE SEQUENCE</scope>
</reference>
<accession>A0AA87ZST0</accession>
<dbReference type="PANTHER" id="PTHR47591">
    <property type="entry name" value="ZINC FINGER PROTEIN ZAT2-RELATED"/>
    <property type="match status" value="1"/>
</dbReference>
<dbReference type="Gene3D" id="3.30.160.60">
    <property type="entry name" value="Classic Zinc Finger"/>
    <property type="match status" value="1"/>
</dbReference>
<dbReference type="SUPFAM" id="SSF57667">
    <property type="entry name" value="beta-beta-alpha zinc fingers"/>
    <property type="match status" value="1"/>
</dbReference>
<feature type="compositionally biased region" description="Gly residues" evidence="2">
    <location>
        <begin position="63"/>
        <end position="77"/>
    </location>
</feature>